<feature type="transmembrane region" description="Helical" evidence="11">
    <location>
        <begin position="55"/>
        <end position="76"/>
    </location>
</feature>
<keyword evidence="7" id="KW-0029">Amino-acid transport</keyword>
<evidence type="ECO:0000256" key="2">
    <source>
        <dbReference type="ARBA" id="ARBA00010072"/>
    </source>
</evidence>
<evidence type="ECO:0000256" key="3">
    <source>
        <dbReference type="ARBA" id="ARBA00022448"/>
    </source>
</evidence>
<evidence type="ECO:0000259" key="12">
    <source>
        <dbReference type="PROSITE" id="PS50928"/>
    </source>
</evidence>
<keyword evidence="15" id="KW-1185">Reference proteome</keyword>
<dbReference type="Pfam" id="PF00528">
    <property type="entry name" value="BPD_transp_1"/>
    <property type="match status" value="1"/>
</dbReference>
<dbReference type="InterPro" id="IPR043429">
    <property type="entry name" value="ArtM/GltK/GlnP/TcyL/YhdX-like"/>
</dbReference>
<dbReference type="AlphaFoldDB" id="A0A378PSX9"/>
<evidence type="ECO:0000313" key="14">
    <source>
        <dbReference type="EMBL" id="STY88029.1"/>
    </source>
</evidence>
<feature type="transmembrane region" description="Helical" evidence="11">
    <location>
        <begin position="20"/>
        <end position="43"/>
    </location>
</feature>
<gene>
    <name evidence="14" type="primary">yecS</name>
    <name evidence="13" type="ORF">MOVS_09895</name>
    <name evidence="14" type="ORF">NCTC11227_02058</name>
</gene>
<dbReference type="Proteomes" id="UP000255102">
    <property type="component" value="Unassembled WGS sequence"/>
</dbReference>
<feature type="transmembrane region" description="Helical" evidence="11">
    <location>
        <begin position="198"/>
        <end position="220"/>
    </location>
</feature>
<keyword evidence="3 11" id="KW-0813">Transport</keyword>
<dbReference type="EMBL" id="CP011158">
    <property type="protein sequence ID" value="ANB92225.1"/>
    <property type="molecule type" value="Genomic_DNA"/>
</dbReference>
<evidence type="ECO:0000256" key="11">
    <source>
        <dbReference type="RuleBase" id="RU363032"/>
    </source>
</evidence>
<comment type="subcellular location">
    <subcellularLocation>
        <location evidence="1">Cell inner membrane</location>
        <topology evidence="1">Multi-pass membrane protein</topology>
    </subcellularLocation>
    <subcellularLocation>
        <location evidence="11">Cell membrane</location>
        <topology evidence="11">Multi-pass membrane protein</topology>
    </subcellularLocation>
</comment>
<proteinExistence type="inferred from homology"/>
<organism evidence="14 16">
    <name type="scientific">Moraxella ovis</name>
    <dbReference type="NCBI Taxonomy" id="29433"/>
    <lineage>
        <taxon>Bacteria</taxon>
        <taxon>Pseudomonadati</taxon>
        <taxon>Pseudomonadota</taxon>
        <taxon>Gammaproteobacteria</taxon>
        <taxon>Moraxellales</taxon>
        <taxon>Moraxellaceae</taxon>
        <taxon>Moraxella</taxon>
    </lineage>
</organism>
<keyword evidence="6 11" id="KW-0812">Transmembrane</keyword>
<feature type="domain" description="ABC transmembrane type-1" evidence="12">
    <location>
        <begin position="19"/>
        <end position="217"/>
    </location>
</feature>
<reference evidence="14 16" key="2">
    <citation type="submission" date="2018-06" db="EMBL/GenBank/DDBJ databases">
        <authorList>
            <consortium name="Pathogen Informatics"/>
            <person name="Doyle S."/>
        </authorList>
    </citation>
    <scope>NUCLEOTIDE SEQUENCE [LARGE SCALE GENOMIC DNA]</scope>
    <source>
        <strain evidence="14 16">NCTC11227</strain>
    </source>
</reference>
<sequence>MNLQWQAVIEHLPTMLKASVTTIELVVLSCVLGLILGVVLGLLRSSKHLWVKALPFLYIFFFRGTPLLIQIFLIYQGLGQFDFIKDSFLWEPVFKQAYWCAIIAFTLNTAAYIAEIVRGAIAAIPKGELEAADAIGMSKFQKIRRIMLPRAFGIMIPAYSNEVIFILKGSALAASITITELTLTAKNLAAKNYLHIEMYAAAGVIYLILAWIIMFGFKLFEGHINKHKHYVPPTTT</sequence>
<reference evidence="13 15" key="1">
    <citation type="submission" date="2015-04" db="EMBL/GenBank/DDBJ databases">
        <authorList>
            <person name="Calcutt M.J."/>
            <person name="Foecking M.F."/>
        </authorList>
    </citation>
    <scope>NUCLEOTIDE SEQUENCE [LARGE SCALE GENOMIC DNA]</scope>
    <source>
        <strain evidence="13 15">199/55</strain>
    </source>
</reference>
<feature type="transmembrane region" description="Helical" evidence="11">
    <location>
        <begin position="151"/>
        <end position="178"/>
    </location>
</feature>
<evidence type="ECO:0000256" key="7">
    <source>
        <dbReference type="ARBA" id="ARBA00022970"/>
    </source>
</evidence>
<dbReference type="InterPro" id="IPR035906">
    <property type="entry name" value="MetI-like_sf"/>
</dbReference>
<evidence type="ECO:0000256" key="8">
    <source>
        <dbReference type="ARBA" id="ARBA00022989"/>
    </source>
</evidence>
<evidence type="ECO:0000256" key="4">
    <source>
        <dbReference type="ARBA" id="ARBA00022475"/>
    </source>
</evidence>
<dbReference type="Gene3D" id="1.10.3720.10">
    <property type="entry name" value="MetI-like"/>
    <property type="match status" value="1"/>
</dbReference>
<dbReference type="InterPro" id="IPR010065">
    <property type="entry name" value="AA_ABC_transptr_permease_3TM"/>
</dbReference>
<dbReference type="GO" id="GO:0022857">
    <property type="term" value="F:transmembrane transporter activity"/>
    <property type="evidence" value="ECO:0007669"/>
    <property type="project" value="InterPro"/>
</dbReference>
<dbReference type="SUPFAM" id="SSF161098">
    <property type="entry name" value="MetI-like"/>
    <property type="match status" value="1"/>
</dbReference>
<evidence type="ECO:0000256" key="9">
    <source>
        <dbReference type="ARBA" id="ARBA00023136"/>
    </source>
</evidence>
<dbReference type="RefSeq" id="WP_063514777.1">
    <property type="nucleotide sequence ID" value="NZ_CP011158.1"/>
</dbReference>
<evidence type="ECO:0000313" key="15">
    <source>
        <dbReference type="Proteomes" id="UP000076765"/>
    </source>
</evidence>
<dbReference type="NCBIfam" id="TIGR01726">
    <property type="entry name" value="HEQRo_perm_3TM"/>
    <property type="match status" value="1"/>
</dbReference>
<keyword evidence="8 11" id="KW-1133">Transmembrane helix</keyword>
<dbReference type="PANTHER" id="PTHR30614:SF10">
    <property type="entry name" value="ARGININE ABC TRANSPORTER PERMEASE PROTEIN ARTM"/>
    <property type="match status" value="1"/>
</dbReference>
<dbReference type="Proteomes" id="UP000076765">
    <property type="component" value="Chromosome"/>
</dbReference>
<dbReference type="EMBL" id="UGPW01000001">
    <property type="protein sequence ID" value="STY88029.1"/>
    <property type="molecule type" value="Genomic_DNA"/>
</dbReference>
<dbReference type="PROSITE" id="PS50928">
    <property type="entry name" value="ABC_TM1"/>
    <property type="match status" value="1"/>
</dbReference>
<keyword evidence="9 11" id="KW-0472">Membrane</keyword>
<evidence type="ECO:0000313" key="13">
    <source>
        <dbReference type="EMBL" id="ANB92225.1"/>
    </source>
</evidence>
<protein>
    <recommendedName>
        <fullName evidence="10">Arginine ABC transporter permease protein ArtM</fullName>
    </recommendedName>
</protein>
<evidence type="ECO:0000256" key="1">
    <source>
        <dbReference type="ARBA" id="ARBA00004429"/>
    </source>
</evidence>
<dbReference type="STRING" id="29433.MOVS_09895"/>
<dbReference type="InterPro" id="IPR000515">
    <property type="entry name" value="MetI-like"/>
</dbReference>
<dbReference type="GO" id="GO:0006865">
    <property type="term" value="P:amino acid transport"/>
    <property type="evidence" value="ECO:0007669"/>
    <property type="project" value="UniProtKB-KW"/>
</dbReference>
<name>A0A378PSX9_9GAMM</name>
<keyword evidence="4" id="KW-1003">Cell membrane</keyword>
<evidence type="ECO:0000256" key="10">
    <source>
        <dbReference type="ARBA" id="ARBA00040319"/>
    </source>
</evidence>
<evidence type="ECO:0000256" key="6">
    <source>
        <dbReference type="ARBA" id="ARBA00022692"/>
    </source>
</evidence>
<dbReference type="CDD" id="cd06261">
    <property type="entry name" value="TM_PBP2"/>
    <property type="match status" value="1"/>
</dbReference>
<dbReference type="PANTHER" id="PTHR30614">
    <property type="entry name" value="MEMBRANE COMPONENT OF AMINO ACID ABC TRANSPORTER"/>
    <property type="match status" value="1"/>
</dbReference>
<dbReference type="KEGG" id="moi:MOVS_09895"/>
<dbReference type="GO" id="GO:0043190">
    <property type="term" value="C:ATP-binding cassette (ABC) transporter complex"/>
    <property type="evidence" value="ECO:0007669"/>
    <property type="project" value="InterPro"/>
</dbReference>
<evidence type="ECO:0000313" key="16">
    <source>
        <dbReference type="Proteomes" id="UP000255102"/>
    </source>
</evidence>
<comment type="similarity">
    <text evidence="2">Belongs to the binding-protein-dependent transport system permease family. HisMQ subfamily.</text>
</comment>
<accession>A0A378PSX9</accession>
<feature type="transmembrane region" description="Helical" evidence="11">
    <location>
        <begin position="96"/>
        <end position="117"/>
    </location>
</feature>
<evidence type="ECO:0000256" key="5">
    <source>
        <dbReference type="ARBA" id="ARBA00022519"/>
    </source>
</evidence>
<keyword evidence="5" id="KW-0997">Cell inner membrane</keyword>